<dbReference type="GeneID" id="103343945"/>
<gene>
    <name evidence="2" type="primary">LOC103343945</name>
</gene>
<evidence type="ECO:0000313" key="1">
    <source>
        <dbReference type="Proteomes" id="UP000694861"/>
    </source>
</evidence>
<organism evidence="1 2">
    <name type="scientific">Prunus mume</name>
    <name type="common">Japanese apricot</name>
    <name type="synonym">Armeniaca mume</name>
    <dbReference type="NCBI Taxonomy" id="102107"/>
    <lineage>
        <taxon>Eukaryota</taxon>
        <taxon>Viridiplantae</taxon>
        <taxon>Streptophyta</taxon>
        <taxon>Embryophyta</taxon>
        <taxon>Tracheophyta</taxon>
        <taxon>Spermatophyta</taxon>
        <taxon>Magnoliopsida</taxon>
        <taxon>eudicotyledons</taxon>
        <taxon>Gunneridae</taxon>
        <taxon>Pentapetalae</taxon>
        <taxon>rosids</taxon>
        <taxon>fabids</taxon>
        <taxon>Rosales</taxon>
        <taxon>Rosaceae</taxon>
        <taxon>Amygdaloideae</taxon>
        <taxon>Amygdaleae</taxon>
        <taxon>Prunus</taxon>
    </lineage>
</organism>
<dbReference type="InterPro" id="IPR001353">
    <property type="entry name" value="Proteasome_sua/b"/>
</dbReference>
<dbReference type="InterPro" id="IPR029055">
    <property type="entry name" value="Ntn_hydrolases_N"/>
</dbReference>
<keyword evidence="1" id="KW-1185">Reference proteome</keyword>
<evidence type="ECO:0000313" key="2">
    <source>
        <dbReference type="RefSeq" id="XP_008245796.1"/>
    </source>
</evidence>
<sequence>MAEACLENTNQELKIKGWGTTNIVVIFNKDCKAIYVGVDTRSTSDGTRGSIVREDAKKFCFMESCNVFATMAGYSRHCENMLNYVENCLTTYAEIVNGIHDAPKIGHKYIRGWQKSTLELYQGSVYMVGWDADGLPHVYKVNSSGPVKKTKSKRCYGFANGTGGKKVREYFESFNVEVQSSNELLETVTRALLYAALFDDRSGGYLRVFKVKQRGFDDLYHKSVLEALFDHYDALAGHLSKSFFFLFPKRDYKPTHDINVKVHKGFKRKFQKEYKDNVVIKQGRRFVIRLVHFYSIPDELYEQMRKQNLQRNVPREVQALPWVLIEQFGRVPILFCKPTQEVMRDLQDV</sequence>
<dbReference type="RefSeq" id="XP_008245796.1">
    <property type="nucleotide sequence ID" value="XM_008247574.1"/>
</dbReference>
<dbReference type="Proteomes" id="UP000694861">
    <property type="component" value="Unplaced"/>
</dbReference>
<accession>A0ABM0PWT7</accession>
<proteinExistence type="predicted"/>
<dbReference type="Gene3D" id="3.60.20.10">
    <property type="entry name" value="Glutamine Phosphoribosylpyrophosphate, subunit 1, domain 1"/>
    <property type="match status" value="1"/>
</dbReference>
<dbReference type="Pfam" id="PF00227">
    <property type="entry name" value="Proteasome"/>
    <property type="match status" value="1"/>
</dbReference>
<dbReference type="SUPFAM" id="SSF56235">
    <property type="entry name" value="N-terminal nucleophile aminohydrolases (Ntn hydrolases)"/>
    <property type="match status" value="1"/>
</dbReference>
<reference evidence="2" key="2">
    <citation type="submission" date="2025-08" db="UniProtKB">
        <authorList>
            <consortium name="RefSeq"/>
        </authorList>
    </citation>
    <scope>IDENTIFICATION</scope>
</reference>
<reference evidence="1" key="1">
    <citation type="journal article" date="2012" name="Nat. Commun.">
        <title>The genome of Prunus mume.</title>
        <authorList>
            <person name="Zhang Q."/>
            <person name="Chen W."/>
            <person name="Sun L."/>
            <person name="Zhao F."/>
            <person name="Huang B."/>
            <person name="Yang W."/>
            <person name="Tao Y."/>
            <person name="Wang J."/>
            <person name="Yuan Z."/>
            <person name="Fan G."/>
            <person name="Xing Z."/>
            <person name="Han C."/>
            <person name="Pan H."/>
            <person name="Zhong X."/>
            <person name="Shi W."/>
            <person name="Liang X."/>
            <person name="Du D."/>
            <person name="Sun F."/>
            <person name="Xu Z."/>
            <person name="Hao R."/>
            <person name="Lv T."/>
            <person name="Lv Y."/>
            <person name="Zheng Z."/>
            <person name="Sun M."/>
            <person name="Luo L."/>
            <person name="Cai M."/>
            <person name="Gao Y."/>
            <person name="Wang J."/>
            <person name="Yin Y."/>
            <person name="Xu X."/>
            <person name="Cheng T."/>
            <person name="Wang J."/>
        </authorList>
    </citation>
    <scope>NUCLEOTIDE SEQUENCE [LARGE SCALE GENOMIC DNA]</scope>
</reference>
<protein>
    <submittedName>
        <fullName evidence="2">Uncharacterized protein LOC103343945</fullName>
    </submittedName>
</protein>
<name>A0ABM0PWT7_PRUMU</name>